<evidence type="ECO:0000313" key="2">
    <source>
        <dbReference type="EMBL" id="KGX87874.1"/>
    </source>
</evidence>
<dbReference type="EMBL" id="AVPF01000022">
    <property type="protein sequence ID" value="KGX87874.1"/>
    <property type="molecule type" value="Genomic_DNA"/>
</dbReference>
<organism evidence="2 3">
    <name type="scientific">Pontibacillus marinus BH030004 = DSM 16465</name>
    <dbReference type="NCBI Taxonomy" id="1385511"/>
    <lineage>
        <taxon>Bacteria</taxon>
        <taxon>Bacillati</taxon>
        <taxon>Bacillota</taxon>
        <taxon>Bacilli</taxon>
        <taxon>Bacillales</taxon>
        <taxon>Bacillaceae</taxon>
        <taxon>Pontibacillus</taxon>
    </lineage>
</organism>
<feature type="transmembrane region" description="Helical" evidence="1">
    <location>
        <begin position="42"/>
        <end position="64"/>
    </location>
</feature>
<keyword evidence="1" id="KW-1133">Transmembrane helix</keyword>
<feature type="transmembrane region" description="Helical" evidence="1">
    <location>
        <begin position="70"/>
        <end position="93"/>
    </location>
</feature>
<protein>
    <submittedName>
        <fullName evidence="2">Uncharacterized protein</fullName>
    </submittedName>
</protein>
<accession>A0A0A5G736</accession>
<reference evidence="2 3" key="1">
    <citation type="submission" date="2013-08" db="EMBL/GenBank/DDBJ databases">
        <authorList>
            <person name="Huang J."/>
            <person name="Wang G."/>
        </authorList>
    </citation>
    <scope>NUCLEOTIDE SEQUENCE [LARGE SCALE GENOMIC DNA]</scope>
    <source>
        <strain evidence="2 3">BH030004</strain>
    </source>
</reference>
<dbReference type="RefSeq" id="WP_027446681.1">
    <property type="nucleotide sequence ID" value="NZ_AULJ01000039.1"/>
</dbReference>
<evidence type="ECO:0000256" key="1">
    <source>
        <dbReference type="SAM" id="Phobius"/>
    </source>
</evidence>
<evidence type="ECO:0000313" key="3">
    <source>
        <dbReference type="Proteomes" id="UP000030403"/>
    </source>
</evidence>
<keyword evidence="3" id="KW-1185">Reference proteome</keyword>
<sequence length="108" mass="12619">MTEEQFDQKMRNAIQSGNPREVVVEETIREVKQTKPLDRSMILFGILLFVASFLLCFEVAYWIIQDWSWLIVGIALIGSNLISAVVMFFIVLIKQENLYQMFINEKEV</sequence>
<keyword evidence="1" id="KW-0472">Membrane</keyword>
<gene>
    <name evidence="2" type="ORF">N783_09295</name>
</gene>
<keyword evidence="1" id="KW-0812">Transmembrane</keyword>
<dbReference type="STRING" id="1385511.GCA_000425225_03043"/>
<proteinExistence type="predicted"/>
<comment type="caution">
    <text evidence="2">The sequence shown here is derived from an EMBL/GenBank/DDBJ whole genome shotgun (WGS) entry which is preliminary data.</text>
</comment>
<dbReference type="AlphaFoldDB" id="A0A0A5G736"/>
<name>A0A0A5G736_9BACI</name>
<dbReference type="Proteomes" id="UP000030403">
    <property type="component" value="Unassembled WGS sequence"/>
</dbReference>